<dbReference type="AlphaFoldDB" id="A0A6I5A1I6"/>
<dbReference type="Proteomes" id="UP000468638">
    <property type="component" value="Unassembled WGS sequence"/>
</dbReference>
<feature type="signal peptide" evidence="1">
    <location>
        <begin position="1"/>
        <end position="26"/>
    </location>
</feature>
<feature type="chain" id="PRO_5026011515" evidence="1">
    <location>
        <begin position="27"/>
        <end position="232"/>
    </location>
</feature>
<evidence type="ECO:0000313" key="3">
    <source>
        <dbReference type="Proteomes" id="UP000468638"/>
    </source>
</evidence>
<protein>
    <submittedName>
        <fullName evidence="2">Uncharacterized protein</fullName>
    </submittedName>
</protein>
<name>A0A6I5A1I6_9BACI</name>
<keyword evidence="1" id="KW-0732">Signal</keyword>
<organism evidence="2 3">
    <name type="scientific">Pontibacillus yanchengensis</name>
    <dbReference type="NCBI Taxonomy" id="462910"/>
    <lineage>
        <taxon>Bacteria</taxon>
        <taxon>Bacillati</taxon>
        <taxon>Bacillota</taxon>
        <taxon>Bacilli</taxon>
        <taxon>Bacillales</taxon>
        <taxon>Bacillaceae</taxon>
        <taxon>Pontibacillus</taxon>
    </lineage>
</organism>
<accession>A0A6I5A1I6</accession>
<reference evidence="2 3" key="1">
    <citation type="submission" date="2019-11" db="EMBL/GenBank/DDBJ databases">
        <title>Genome sequences of 17 halophilic strains isolated from different environments.</title>
        <authorList>
            <person name="Furrow R.E."/>
        </authorList>
    </citation>
    <scope>NUCLEOTIDE SEQUENCE [LARGE SCALE GENOMIC DNA]</scope>
    <source>
        <strain evidence="2 3">22514_16_FS</strain>
    </source>
</reference>
<proteinExistence type="predicted"/>
<sequence>MFNKFMYLSFLIALSFAAIMPISVSAATDLSSETVVTKSNVHKVLEHLDIDASNYSDSSIEKKVEAASEVTVGELEDAVKAMKQAPKEVNFELTASSSADKTTVNKLDGNNIMMAAESEATGTKTVSTTMRQSNSYKVTYNQAATYSSTPAREAWEQALGSSASVSDTMVDGVDYSITAEDYSAKVENPGYSYSNLNQTSTITVTGYLFGVKTSATEINSDMNWDTGYILPY</sequence>
<dbReference type="RefSeq" id="WP_160909774.1">
    <property type="nucleotide sequence ID" value="NZ_WMEQ01000008.1"/>
</dbReference>
<evidence type="ECO:0000313" key="2">
    <source>
        <dbReference type="EMBL" id="MYL34293.1"/>
    </source>
</evidence>
<comment type="caution">
    <text evidence="2">The sequence shown here is derived from an EMBL/GenBank/DDBJ whole genome shotgun (WGS) entry which is preliminary data.</text>
</comment>
<dbReference type="EMBL" id="WMEQ01000008">
    <property type="protein sequence ID" value="MYL34293.1"/>
    <property type="molecule type" value="Genomic_DNA"/>
</dbReference>
<gene>
    <name evidence="2" type="ORF">GLW05_11860</name>
</gene>
<evidence type="ECO:0000256" key="1">
    <source>
        <dbReference type="SAM" id="SignalP"/>
    </source>
</evidence>